<feature type="transmembrane region" description="Helical" evidence="1">
    <location>
        <begin position="99"/>
        <end position="119"/>
    </location>
</feature>
<keyword evidence="3" id="KW-1185">Reference proteome</keyword>
<evidence type="ECO:0000256" key="1">
    <source>
        <dbReference type="SAM" id="Phobius"/>
    </source>
</evidence>
<sequence length="126" mass="13826">MSRPTRVSSPTTRSCEFKALLLNLFVCPGSGHLYLNKKRLGWAILIVTAISLSLMLADILSVSRQMADELLAGSLPMDITGLMAEFHTRTLSMESAQQGLYLLAAAWLFGIADSLRLLWISRAGSR</sequence>
<protein>
    <submittedName>
        <fullName evidence="2">Uncharacterized protein</fullName>
    </submittedName>
</protein>
<feature type="transmembrane region" description="Helical" evidence="1">
    <location>
        <begin position="40"/>
        <end position="60"/>
    </location>
</feature>
<keyword evidence="1" id="KW-0472">Membrane</keyword>
<gene>
    <name evidence="2" type="ORF">STH12_03070</name>
</gene>
<dbReference type="Proteomes" id="UP000278437">
    <property type="component" value="Chromosome"/>
</dbReference>
<dbReference type="EMBL" id="CP020373">
    <property type="protein sequence ID" value="AZQ12134.1"/>
    <property type="molecule type" value="Genomic_DNA"/>
</dbReference>
<keyword evidence="1" id="KW-1133">Transmembrane helix</keyword>
<proteinExistence type="predicted"/>
<name>A0ABM7DR12_9GAMM</name>
<evidence type="ECO:0000313" key="3">
    <source>
        <dbReference type="Proteomes" id="UP000278437"/>
    </source>
</evidence>
<organism evidence="2 3">
    <name type="scientific">Shewanella khirikhana</name>
    <dbReference type="NCBI Taxonomy" id="1965282"/>
    <lineage>
        <taxon>Bacteria</taxon>
        <taxon>Pseudomonadati</taxon>
        <taxon>Pseudomonadota</taxon>
        <taxon>Gammaproteobacteria</taxon>
        <taxon>Alteromonadales</taxon>
        <taxon>Shewanellaceae</taxon>
        <taxon>Shewanella</taxon>
    </lineage>
</organism>
<evidence type="ECO:0000313" key="2">
    <source>
        <dbReference type="EMBL" id="AZQ12134.1"/>
    </source>
</evidence>
<keyword evidence="1" id="KW-0812">Transmembrane</keyword>
<accession>A0ABM7DR12</accession>
<reference evidence="3" key="1">
    <citation type="submission" date="2017-03" db="EMBL/GenBank/DDBJ databases">
        <title>Full genome sequence of a non-lethal Shewanella isolate that potentiates virulence of Vibio parahaemolyticus causing acute hepatopancreatic necrosis disease (AHPND) in shrimp.</title>
        <authorList>
            <person name="Prachumwat A."/>
            <person name="Sritunyalucksana K."/>
        </authorList>
    </citation>
    <scope>NUCLEOTIDE SEQUENCE [LARGE SCALE GENOMIC DNA]</scope>
    <source>
        <strain evidence="3">TH2012</strain>
    </source>
</reference>